<name>A0ACC2CIK4_DIPCM</name>
<proteinExistence type="predicted"/>
<reference evidence="2" key="1">
    <citation type="journal article" date="2024" name="Proc. Natl. Acad. Sci. U.S.A.">
        <title>Extraordinary preservation of gene collinearity over three hundred million years revealed in homosporous lycophytes.</title>
        <authorList>
            <person name="Li C."/>
            <person name="Wickell D."/>
            <person name="Kuo L.Y."/>
            <person name="Chen X."/>
            <person name="Nie B."/>
            <person name="Liao X."/>
            <person name="Peng D."/>
            <person name="Ji J."/>
            <person name="Jenkins J."/>
            <person name="Williams M."/>
            <person name="Shu S."/>
            <person name="Plott C."/>
            <person name="Barry K."/>
            <person name="Rajasekar S."/>
            <person name="Grimwood J."/>
            <person name="Han X."/>
            <person name="Sun S."/>
            <person name="Hou Z."/>
            <person name="He W."/>
            <person name="Dai G."/>
            <person name="Sun C."/>
            <person name="Schmutz J."/>
            <person name="Leebens-Mack J.H."/>
            <person name="Li F.W."/>
            <person name="Wang L."/>
        </authorList>
    </citation>
    <scope>NUCLEOTIDE SEQUENCE [LARGE SCALE GENOMIC DNA]</scope>
    <source>
        <strain evidence="2">cv. PW_Plant_1</strain>
    </source>
</reference>
<dbReference type="Proteomes" id="UP001162992">
    <property type="component" value="Chromosome 10"/>
</dbReference>
<accession>A0ACC2CIK4</accession>
<comment type="caution">
    <text evidence="1">The sequence shown here is derived from an EMBL/GenBank/DDBJ whole genome shotgun (WGS) entry which is preliminary data.</text>
</comment>
<gene>
    <name evidence="1" type="ORF">O6H91_10G080100</name>
</gene>
<evidence type="ECO:0000313" key="2">
    <source>
        <dbReference type="Proteomes" id="UP001162992"/>
    </source>
</evidence>
<keyword evidence="2" id="KW-1185">Reference proteome</keyword>
<organism evidence="1 2">
    <name type="scientific">Diphasiastrum complanatum</name>
    <name type="common">Issler's clubmoss</name>
    <name type="synonym">Lycopodium complanatum</name>
    <dbReference type="NCBI Taxonomy" id="34168"/>
    <lineage>
        <taxon>Eukaryota</taxon>
        <taxon>Viridiplantae</taxon>
        <taxon>Streptophyta</taxon>
        <taxon>Embryophyta</taxon>
        <taxon>Tracheophyta</taxon>
        <taxon>Lycopodiopsida</taxon>
        <taxon>Lycopodiales</taxon>
        <taxon>Lycopodiaceae</taxon>
        <taxon>Lycopodioideae</taxon>
        <taxon>Diphasiastrum</taxon>
    </lineage>
</organism>
<dbReference type="EMBL" id="CM055101">
    <property type="protein sequence ID" value="KAJ7541860.1"/>
    <property type="molecule type" value="Genomic_DNA"/>
</dbReference>
<sequence length="546" mass="59534">MVESVDSAVEIGRCGSEQEKASSKQPRQSLIARAIKQISSLFELLWKLGYDDHRRAIHALKVGLALSLVCLLMILEPAYNEIGKNTVWAVMTVIVIFEFTAGATLCKGLNRGFGTFVAALLALGISHLSAYAGDQAEAVIVGFSVFIIGAGSTFVRFLPKIKARFDYGVVIFLLTFSMIVVLGYQDIDSVRTSLDRLFTICIGCGISLIISVLVCPIWAGEDLQLLIVSNLRKLSLSLKECVAKYVSDDPPIEHRLSKVLMGETDDDPIYNQYRGALLSSATEESLANFASWEPPHGRFRLRHPWKKYLKVGVAMRHCAYGIVALHSCLHSDAQAPFLLRQVFREELLQVATEAASVLQDLSETIKTMETRSNTRDTLDSASKAARNLHKLISGKTRLFFSSDTWSLQQTAPPKEGPAPVADALISQSAADDGNVRMQLSTEAAAVTKDGLCKSRILMHRLFSSPLPSSNSSTLQAELSASLLSLATFASLLVEVVARLGLVVDAVDDLAKAAHYKGQEKCGKMEGDQFEATTSGRELSSQNQSVE</sequence>
<protein>
    <submittedName>
        <fullName evidence="1">Uncharacterized protein</fullName>
    </submittedName>
</protein>
<evidence type="ECO:0000313" key="1">
    <source>
        <dbReference type="EMBL" id="KAJ7541860.1"/>
    </source>
</evidence>